<organism evidence="3 4">
    <name type="scientific">Candidatus Butyricicoccus avistercoris</name>
    <dbReference type="NCBI Taxonomy" id="2838518"/>
    <lineage>
        <taxon>Bacteria</taxon>
        <taxon>Bacillati</taxon>
        <taxon>Bacillota</taxon>
        <taxon>Clostridia</taxon>
        <taxon>Eubacteriales</taxon>
        <taxon>Butyricicoccaceae</taxon>
        <taxon>Butyricicoccus</taxon>
    </lineage>
</organism>
<dbReference type="InterPro" id="IPR038434">
    <property type="entry name" value="YARHG_sf"/>
</dbReference>
<dbReference type="InterPro" id="IPR025582">
    <property type="entry name" value="YARHG_dom"/>
</dbReference>
<evidence type="ECO:0000259" key="2">
    <source>
        <dbReference type="SMART" id="SM01324"/>
    </source>
</evidence>
<dbReference type="Proteomes" id="UP000886808">
    <property type="component" value="Unassembled WGS sequence"/>
</dbReference>
<accession>A0A9D1TI41</accession>
<dbReference type="Pfam" id="PF13308">
    <property type="entry name" value="YARHG"/>
    <property type="match status" value="1"/>
</dbReference>
<protein>
    <submittedName>
        <fullName evidence="3">YARHG domain-containing protein</fullName>
    </submittedName>
</protein>
<sequence>MFCGHCGKQNPDNAKSCSGCGKQFDKTQFTRENTERIRLSNTQRISKPDLTHKVVPAVPTSPKPKRNLIAIIAGGILLLVLILVIALFHLKSWFGSKDNNGFVKIESSSSEIIQNEENKIMSANDWESYDGNWSAGGYTFSCEFDDGQIECTMRKDDKVWQSKAKIYSGEQSIKVEFDKKEVEFVALNMGKLRIIIDNKQYDAIRTNSLPPEADNSYIDDNNSYMFYSASSGTKTQNNNIIINDKSQMFWPLDKFAISTTDLDRLTKYEIDIIKNEAYARHGYIFVNEQWQEFFDEFDWYEKDSSFTEDRFSKLERQNLDTIILYQREKGWI</sequence>
<proteinExistence type="predicted"/>
<evidence type="ECO:0000313" key="3">
    <source>
        <dbReference type="EMBL" id="HIV61966.1"/>
    </source>
</evidence>
<evidence type="ECO:0000313" key="4">
    <source>
        <dbReference type="Proteomes" id="UP000886808"/>
    </source>
</evidence>
<dbReference type="SMART" id="SM01324">
    <property type="entry name" value="YARHG"/>
    <property type="match status" value="1"/>
</dbReference>
<gene>
    <name evidence="3" type="ORF">H9746_03840</name>
</gene>
<evidence type="ECO:0000256" key="1">
    <source>
        <dbReference type="SAM" id="Phobius"/>
    </source>
</evidence>
<reference evidence="3" key="2">
    <citation type="submission" date="2021-04" db="EMBL/GenBank/DDBJ databases">
        <authorList>
            <person name="Gilroy R."/>
        </authorList>
    </citation>
    <scope>NUCLEOTIDE SEQUENCE</scope>
    <source>
        <strain evidence="3">CHK193-4272</strain>
    </source>
</reference>
<dbReference type="AlphaFoldDB" id="A0A9D1TI41"/>
<feature type="transmembrane region" description="Helical" evidence="1">
    <location>
        <begin position="68"/>
        <end position="90"/>
    </location>
</feature>
<keyword evidence="1" id="KW-1133">Transmembrane helix</keyword>
<feature type="domain" description="YARHG" evidence="2">
    <location>
        <begin position="244"/>
        <end position="327"/>
    </location>
</feature>
<keyword evidence="1" id="KW-0812">Transmembrane</keyword>
<dbReference type="InterPro" id="IPR026870">
    <property type="entry name" value="Zinc_ribbon_dom"/>
</dbReference>
<reference evidence="3" key="1">
    <citation type="journal article" date="2021" name="PeerJ">
        <title>Extensive microbial diversity within the chicken gut microbiome revealed by metagenomics and culture.</title>
        <authorList>
            <person name="Gilroy R."/>
            <person name="Ravi A."/>
            <person name="Getino M."/>
            <person name="Pursley I."/>
            <person name="Horton D.L."/>
            <person name="Alikhan N.F."/>
            <person name="Baker D."/>
            <person name="Gharbi K."/>
            <person name="Hall N."/>
            <person name="Watson M."/>
            <person name="Adriaenssens E.M."/>
            <person name="Foster-Nyarko E."/>
            <person name="Jarju S."/>
            <person name="Secka A."/>
            <person name="Antonio M."/>
            <person name="Oren A."/>
            <person name="Chaudhuri R.R."/>
            <person name="La Ragione R."/>
            <person name="Hildebrand F."/>
            <person name="Pallen M.J."/>
        </authorList>
    </citation>
    <scope>NUCLEOTIDE SEQUENCE</scope>
    <source>
        <strain evidence="3">CHK193-4272</strain>
    </source>
</reference>
<keyword evidence="1" id="KW-0472">Membrane</keyword>
<dbReference type="Gene3D" id="1.20.58.1690">
    <property type="match status" value="1"/>
</dbReference>
<name>A0A9D1TI41_9FIRM</name>
<dbReference type="Pfam" id="PF13240">
    <property type="entry name" value="Zn_Ribbon_1"/>
    <property type="match status" value="1"/>
</dbReference>
<comment type="caution">
    <text evidence="3">The sequence shown here is derived from an EMBL/GenBank/DDBJ whole genome shotgun (WGS) entry which is preliminary data.</text>
</comment>
<dbReference type="EMBL" id="DXIE01000026">
    <property type="protein sequence ID" value="HIV61966.1"/>
    <property type="molecule type" value="Genomic_DNA"/>
</dbReference>